<dbReference type="AlphaFoldDB" id="A0A9X2X6Q4"/>
<dbReference type="PANTHER" id="PTHR43877">
    <property type="entry name" value="AMINOALKYLPHOSPHONATE N-ACETYLTRANSFERASE-RELATED-RELATED"/>
    <property type="match status" value="1"/>
</dbReference>
<name>A0A9X2X6Q4_9HYPH</name>
<evidence type="ECO:0000259" key="3">
    <source>
        <dbReference type="PROSITE" id="PS51186"/>
    </source>
</evidence>
<proteinExistence type="predicted"/>
<dbReference type="GO" id="GO:0016747">
    <property type="term" value="F:acyltransferase activity, transferring groups other than amino-acyl groups"/>
    <property type="evidence" value="ECO:0007669"/>
    <property type="project" value="InterPro"/>
</dbReference>
<sequence length="153" mass="17309">MSENQQVDIAPLRLRDARALAPLLAAYTQSLKRGAPRRPDEFYAETLLQDRVVEIVGARVNGELVGFALFFDLPDPLTGLRYGLLEHLYVHHEHRGKGIAKALIDLVSDQAEDRGWAKLVLNAPRQSLEGRRLFERLAAPSDWTSHVIRYDAR</sequence>
<evidence type="ECO:0000256" key="1">
    <source>
        <dbReference type="ARBA" id="ARBA00022679"/>
    </source>
</evidence>
<evidence type="ECO:0000313" key="4">
    <source>
        <dbReference type="EMBL" id="MCT8988727.1"/>
    </source>
</evidence>
<dbReference type="CDD" id="cd04301">
    <property type="entry name" value="NAT_SF"/>
    <property type="match status" value="1"/>
</dbReference>
<keyword evidence="5" id="KW-1185">Reference proteome</keyword>
<dbReference type="RefSeq" id="WP_261513333.1">
    <property type="nucleotide sequence ID" value="NZ_JAODNV010000001.1"/>
</dbReference>
<dbReference type="InterPro" id="IPR000182">
    <property type="entry name" value="GNAT_dom"/>
</dbReference>
<dbReference type="SUPFAM" id="SSF55729">
    <property type="entry name" value="Acyl-CoA N-acyltransferases (Nat)"/>
    <property type="match status" value="1"/>
</dbReference>
<dbReference type="Gene3D" id="3.40.630.30">
    <property type="match status" value="1"/>
</dbReference>
<protein>
    <submittedName>
        <fullName evidence="4">GNAT family N-acetyltransferase</fullName>
    </submittedName>
</protein>
<dbReference type="InterPro" id="IPR016181">
    <property type="entry name" value="Acyl_CoA_acyltransferase"/>
</dbReference>
<gene>
    <name evidence="4" type="ORF">NYR54_00240</name>
</gene>
<evidence type="ECO:0000256" key="2">
    <source>
        <dbReference type="ARBA" id="ARBA00023315"/>
    </source>
</evidence>
<comment type="caution">
    <text evidence="4">The sequence shown here is derived from an EMBL/GenBank/DDBJ whole genome shotgun (WGS) entry which is preliminary data.</text>
</comment>
<keyword evidence="2" id="KW-0012">Acyltransferase</keyword>
<accession>A0A9X2X6Q4</accession>
<dbReference type="Pfam" id="PF00583">
    <property type="entry name" value="Acetyltransf_1"/>
    <property type="match status" value="1"/>
</dbReference>
<dbReference type="InterPro" id="IPR050832">
    <property type="entry name" value="Bact_Acetyltransf"/>
</dbReference>
<keyword evidence="1" id="KW-0808">Transferase</keyword>
<dbReference type="Proteomes" id="UP001149009">
    <property type="component" value="Unassembled WGS sequence"/>
</dbReference>
<dbReference type="EMBL" id="JAODNV010000001">
    <property type="protein sequence ID" value="MCT8988727.1"/>
    <property type="molecule type" value="Genomic_DNA"/>
</dbReference>
<evidence type="ECO:0000313" key="5">
    <source>
        <dbReference type="Proteomes" id="UP001149009"/>
    </source>
</evidence>
<organism evidence="4 5">
    <name type="scientific">Chelativorans petroleitrophicus</name>
    <dbReference type="NCBI Taxonomy" id="2975484"/>
    <lineage>
        <taxon>Bacteria</taxon>
        <taxon>Pseudomonadati</taxon>
        <taxon>Pseudomonadota</taxon>
        <taxon>Alphaproteobacteria</taxon>
        <taxon>Hyphomicrobiales</taxon>
        <taxon>Phyllobacteriaceae</taxon>
        <taxon>Chelativorans</taxon>
    </lineage>
</organism>
<feature type="domain" description="N-acetyltransferase" evidence="3">
    <location>
        <begin position="7"/>
        <end position="153"/>
    </location>
</feature>
<dbReference type="PROSITE" id="PS51186">
    <property type="entry name" value="GNAT"/>
    <property type="match status" value="1"/>
</dbReference>
<reference evidence="4" key="1">
    <citation type="submission" date="2022-08" db="EMBL/GenBank/DDBJ databases">
        <title>Chelativorans sichuanense sp. nov., a paraffin oil-degrading bacterium isolated from a mixture of oil-based drill cuttings and paddy soil.</title>
        <authorList>
            <person name="Yu J."/>
            <person name="Liu H."/>
            <person name="Chen Q."/>
        </authorList>
    </citation>
    <scope>NUCLEOTIDE SEQUENCE</scope>
    <source>
        <strain evidence="4">SCAU 2101</strain>
    </source>
</reference>